<gene>
    <name evidence="2" type="ORF">XELAEV_18030700mg</name>
</gene>
<feature type="region of interest" description="Disordered" evidence="1">
    <location>
        <begin position="1"/>
        <end position="20"/>
    </location>
</feature>
<name>A0A974CLE3_XENLA</name>
<evidence type="ECO:0000313" key="2">
    <source>
        <dbReference type="EMBL" id="OCT75519.1"/>
    </source>
</evidence>
<dbReference type="EMBL" id="CM004476">
    <property type="protein sequence ID" value="OCT75519.1"/>
    <property type="molecule type" value="Genomic_DNA"/>
</dbReference>
<protein>
    <submittedName>
        <fullName evidence="2">Uncharacterized protein</fullName>
    </submittedName>
</protein>
<accession>A0A974CLE3</accession>
<dbReference type="Proteomes" id="UP000694892">
    <property type="component" value="Chromosome 6L"/>
</dbReference>
<sequence>MRIFPDWGPLGPGPTGTSSGSLAACSIRKSPTTIACDLCCSLFFRWSQHILARSIKNGENTTPEMRFGVRTYSVIFLEPWLN</sequence>
<evidence type="ECO:0000313" key="3">
    <source>
        <dbReference type="Proteomes" id="UP000694892"/>
    </source>
</evidence>
<organism evidence="2 3">
    <name type="scientific">Xenopus laevis</name>
    <name type="common">African clawed frog</name>
    <dbReference type="NCBI Taxonomy" id="8355"/>
    <lineage>
        <taxon>Eukaryota</taxon>
        <taxon>Metazoa</taxon>
        <taxon>Chordata</taxon>
        <taxon>Craniata</taxon>
        <taxon>Vertebrata</taxon>
        <taxon>Euteleostomi</taxon>
        <taxon>Amphibia</taxon>
        <taxon>Batrachia</taxon>
        <taxon>Anura</taxon>
        <taxon>Pipoidea</taxon>
        <taxon>Pipidae</taxon>
        <taxon>Xenopodinae</taxon>
        <taxon>Xenopus</taxon>
        <taxon>Xenopus</taxon>
    </lineage>
</organism>
<dbReference type="PROSITE" id="PS51257">
    <property type="entry name" value="PROKAR_LIPOPROTEIN"/>
    <property type="match status" value="1"/>
</dbReference>
<evidence type="ECO:0000256" key="1">
    <source>
        <dbReference type="SAM" id="MobiDB-lite"/>
    </source>
</evidence>
<dbReference type="AlphaFoldDB" id="A0A974CLE3"/>
<proteinExistence type="predicted"/>
<reference evidence="3" key="1">
    <citation type="journal article" date="2016" name="Nature">
        <title>Genome evolution in the allotetraploid frog Xenopus laevis.</title>
        <authorList>
            <person name="Session A.M."/>
            <person name="Uno Y."/>
            <person name="Kwon T."/>
            <person name="Chapman J.A."/>
            <person name="Toyoda A."/>
            <person name="Takahashi S."/>
            <person name="Fukui A."/>
            <person name="Hikosaka A."/>
            <person name="Suzuki A."/>
            <person name="Kondo M."/>
            <person name="van Heeringen S.J."/>
            <person name="Quigley I."/>
            <person name="Heinz S."/>
            <person name="Ogino H."/>
            <person name="Ochi H."/>
            <person name="Hellsten U."/>
            <person name="Lyons J.B."/>
            <person name="Simakov O."/>
            <person name="Putnam N."/>
            <person name="Stites J."/>
            <person name="Kuroki Y."/>
            <person name="Tanaka T."/>
            <person name="Michiue T."/>
            <person name="Watanabe M."/>
            <person name="Bogdanovic O."/>
            <person name="Lister R."/>
            <person name="Georgiou G."/>
            <person name="Paranjpe S.S."/>
            <person name="van Kruijsbergen I."/>
            <person name="Shu S."/>
            <person name="Carlson J."/>
            <person name="Kinoshita T."/>
            <person name="Ohta Y."/>
            <person name="Mawaribuchi S."/>
            <person name="Jenkins J."/>
            <person name="Grimwood J."/>
            <person name="Schmutz J."/>
            <person name="Mitros T."/>
            <person name="Mozaffari S.V."/>
            <person name="Suzuki Y."/>
            <person name="Haramoto Y."/>
            <person name="Yamamoto T.S."/>
            <person name="Takagi C."/>
            <person name="Heald R."/>
            <person name="Miller K."/>
            <person name="Haudenschild C."/>
            <person name="Kitzman J."/>
            <person name="Nakayama T."/>
            <person name="Izutsu Y."/>
            <person name="Robert J."/>
            <person name="Fortriede J."/>
            <person name="Burns K."/>
            <person name="Lotay V."/>
            <person name="Karimi K."/>
            <person name="Yasuoka Y."/>
            <person name="Dichmann D.S."/>
            <person name="Flajnik M.F."/>
            <person name="Houston D.W."/>
            <person name="Shendure J."/>
            <person name="DuPasquier L."/>
            <person name="Vize P.D."/>
            <person name="Zorn A.M."/>
            <person name="Ito M."/>
            <person name="Marcotte E.M."/>
            <person name="Wallingford J.B."/>
            <person name="Ito Y."/>
            <person name="Asashima M."/>
            <person name="Ueno N."/>
            <person name="Matsuda Y."/>
            <person name="Veenstra G.J."/>
            <person name="Fujiyama A."/>
            <person name="Harland R.M."/>
            <person name="Taira M."/>
            <person name="Rokhsar D.S."/>
        </authorList>
    </citation>
    <scope>NUCLEOTIDE SEQUENCE [LARGE SCALE GENOMIC DNA]</scope>
    <source>
        <strain evidence="3">J</strain>
    </source>
</reference>